<accession>A0ABR8DBF7</accession>
<dbReference type="Proteomes" id="UP000661112">
    <property type="component" value="Unassembled WGS sequence"/>
</dbReference>
<protein>
    <submittedName>
        <fullName evidence="1">Uncharacterized protein</fullName>
    </submittedName>
</protein>
<sequence length="105" mass="12024">MLTHIQKLYKFIALILLLILSSIVALPAIADVCRNYHGQRICIVSINRSAKNYWEYRASVTVDGVKRPLEVYNCRQKLRVQQDGTIVPFAPKDPGELICSFFRNT</sequence>
<comment type="caution">
    <text evidence="1">The sequence shown here is derived from an EMBL/GenBank/DDBJ whole genome shotgun (WGS) entry which is preliminary data.</text>
</comment>
<dbReference type="RefSeq" id="WP_190476401.1">
    <property type="nucleotide sequence ID" value="NZ_JACJSG010000037.1"/>
</dbReference>
<evidence type="ECO:0000313" key="2">
    <source>
        <dbReference type="Proteomes" id="UP000661112"/>
    </source>
</evidence>
<reference evidence="1 2" key="1">
    <citation type="journal article" date="2020" name="ISME J.">
        <title>Comparative genomics reveals insights into cyanobacterial evolution and habitat adaptation.</title>
        <authorList>
            <person name="Chen M.Y."/>
            <person name="Teng W.K."/>
            <person name="Zhao L."/>
            <person name="Hu C.X."/>
            <person name="Zhou Y.K."/>
            <person name="Han B.P."/>
            <person name="Song L.R."/>
            <person name="Shu W.S."/>
        </authorList>
    </citation>
    <scope>NUCLEOTIDE SEQUENCE [LARGE SCALE GENOMIC DNA]</scope>
    <source>
        <strain evidence="1 2">FACHB-119</strain>
    </source>
</reference>
<evidence type="ECO:0000313" key="1">
    <source>
        <dbReference type="EMBL" id="MBD2503542.1"/>
    </source>
</evidence>
<name>A0ABR8DBF7_9NOST</name>
<gene>
    <name evidence="1" type="ORF">H6G83_23540</name>
</gene>
<dbReference type="EMBL" id="JACJSG010000037">
    <property type="protein sequence ID" value="MBD2503542.1"/>
    <property type="molecule type" value="Genomic_DNA"/>
</dbReference>
<keyword evidence="2" id="KW-1185">Reference proteome</keyword>
<proteinExistence type="predicted"/>
<organism evidence="1 2">
    <name type="scientific">Anabaena azotica FACHB-119</name>
    <dbReference type="NCBI Taxonomy" id="947527"/>
    <lineage>
        <taxon>Bacteria</taxon>
        <taxon>Bacillati</taxon>
        <taxon>Cyanobacteriota</taxon>
        <taxon>Cyanophyceae</taxon>
        <taxon>Nostocales</taxon>
        <taxon>Nostocaceae</taxon>
        <taxon>Anabaena</taxon>
        <taxon>Anabaena azotica</taxon>
    </lineage>
</organism>